<keyword evidence="7" id="KW-0378">Hydrolase</keyword>
<reference evidence="11 12" key="1">
    <citation type="submission" date="2024-09" db="EMBL/GenBank/DDBJ databases">
        <title>Itraconazole resistance in Madurella fahalii resulting from another homologue of gene encoding cytochrome P450 14-alpha sterol demethylase (CYP51).</title>
        <authorList>
            <person name="Yoshioka I."/>
            <person name="Fahal A.H."/>
            <person name="Kaneko S."/>
            <person name="Yaguchi T."/>
        </authorList>
    </citation>
    <scope>NUCLEOTIDE SEQUENCE [LARGE SCALE GENOMIC DNA]</scope>
    <source>
        <strain evidence="11 12">IFM 68171</strain>
    </source>
</reference>
<dbReference type="InterPro" id="IPR017853">
    <property type="entry name" value="GH"/>
</dbReference>
<feature type="signal peptide" evidence="9">
    <location>
        <begin position="1"/>
        <end position="31"/>
    </location>
</feature>
<dbReference type="GeneID" id="98170999"/>
<dbReference type="Gene3D" id="3.20.20.80">
    <property type="entry name" value="Glycosidases"/>
    <property type="match status" value="1"/>
</dbReference>
<evidence type="ECO:0000256" key="5">
    <source>
        <dbReference type="ARBA" id="ARBA00022525"/>
    </source>
</evidence>
<evidence type="ECO:0000256" key="6">
    <source>
        <dbReference type="ARBA" id="ARBA00022729"/>
    </source>
</evidence>
<organism evidence="11 12">
    <name type="scientific">Madurella fahalii</name>
    <dbReference type="NCBI Taxonomy" id="1157608"/>
    <lineage>
        <taxon>Eukaryota</taxon>
        <taxon>Fungi</taxon>
        <taxon>Dikarya</taxon>
        <taxon>Ascomycota</taxon>
        <taxon>Pezizomycotina</taxon>
        <taxon>Sordariomycetes</taxon>
        <taxon>Sordariomycetidae</taxon>
        <taxon>Sordariales</taxon>
        <taxon>Sordariales incertae sedis</taxon>
        <taxon>Madurella</taxon>
    </lineage>
</organism>
<evidence type="ECO:0000259" key="10">
    <source>
        <dbReference type="Pfam" id="PF26410"/>
    </source>
</evidence>
<evidence type="ECO:0000256" key="8">
    <source>
        <dbReference type="ARBA" id="ARBA00023295"/>
    </source>
</evidence>
<comment type="subcellular location">
    <subcellularLocation>
        <location evidence="2">Secreted</location>
    </subcellularLocation>
</comment>
<keyword evidence="8" id="KW-0326">Glycosidase</keyword>
<dbReference type="Proteomes" id="UP001628179">
    <property type="component" value="Unassembled WGS sequence"/>
</dbReference>
<dbReference type="EC" id="3.2.1.78" evidence="4"/>
<keyword evidence="6 9" id="KW-0732">Signal</keyword>
<comment type="catalytic activity">
    <reaction evidence="1">
        <text>Random hydrolysis of (1-&gt;4)-beta-D-mannosidic linkages in mannans, galactomannans and glucomannans.</text>
        <dbReference type="EC" id="3.2.1.78"/>
    </reaction>
</comment>
<dbReference type="PANTHER" id="PTHR31451:SF39">
    <property type="entry name" value="MANNAN ENDO-1,4-BETA-MANNOSIDASE 1"/>
    <property type="match status" value="1"/>
</dbReference>
<dbReference type="Pfam" id="PF26410">
    <property type="entry name" value="GH5_mannosidase"/>
    <property type="match status" value="1"/>
</dbReference>
<proteinExistence type="inferred from homology"/>
<dbReference type="InterPro" id="IPR045053">
    <property type="entry name" value="MAN-like"/>
</dbReference>
<evidence type="ECO:0000256" key="3">
    <source>
        <dbReference type="ARBA" id="ARBA00005641"/>
    </source>
</evidence>
<dbReference type="EMBL" id="BAAFSV010000001">
    <property type="protein sequence ID" value="GAB1310044.1"/>
    <property type="molecule type" value="Genomic_DNA"/>
</dbReference>
<feature type="domain" description="Glycoside hydrolase family 5" evidence="10">
    <location>
        <begin position="117"/>
        <end position="276"/>
    </location>
</feature>
<sequence length="423" mass="47230">MRRLLSLAFPAVAGLIHSLVVVVVAAAAADGTDVRDLPVTRKGPTLLLDDKPWKAVGPNVYWLGLDENVTPPEGEPFYEPLRASYPAKGRVSEIMAVVRAMGGTMIRSHTLGVSTGNPLSLYPSLNKLNPAAFEPIDWAIYQAREHSVRLMIPLTDNFDYYHGGKYNWMRWRGFNLTRARDESNPQVMQFYLNRTIIDDFKGYIRALLTHVNPYTNLTYAEDPTVFAYETGNELCGPAWKDMNVPVPWVREIGQLIKELAPNKLFVDGTYGVNRTHFEIDEVDIFSNHYYPISISKLRADLELMSIADRPYFAGEYTWLGEGATSDANLTAWFREIETSPSVAGDAFWSLFGHNVPDCSTFVEHDDGLTMHYGNPAHETQIKLVRQHFVKMSQGLSIAADEALPPVPCPVPSSGSRHPANAGK</sequence>
<dbReference type="SUPFAM" id="SSF51445">
    <property type="entry name" value="(Trans)glycosidases"/>
    <property type="match status" value="1"/>
</dbReference>
<gene>
    <name evidence="11" type="ORF">MFIFM68171_00254</name>
</gene>
<feature type="chain" id="PRO_5047204101" description="mannan endo-1,4-beta-mannosidase" evidence="9">
    <location>
        <begin position="32"/>
        <end position="423"/>
    </location>
</feature>
<dbReference type="InterPro" id="IPR001547">
    <property type="entry name" value="Glyco_hydro_5"/>
</dbReference>
<dbReference type="PANTHER" id="PTHR31451">
    <property type="match status" value="1"/>
</dbReference>
<evidence type="ECO:0000313" key="12">
    <source>
        <dbReference type="Proteomes" id="UP001628179"/>
    </source>
</evidence>
<comment type="similarity">
    <text evidence="3">Belongs to the glycosyl hydrolase 5 (cellulase A) family.</text>
</comment>
<name>A0ABQ0FX42_9PEZI</name>
<evidence type="ECO:0000256" key="7">
    <source>
        <dbReference type="ARBA" id="ARBA00022801"/>
    </source>
</evidence>
<accession>A0ABQ0FX42</accession>
<protein>
    <recommendedName>
        <fullName evidence="4">mannan endo-1,4-beta-mannosidase</fullName>
        <ecNumber evidence="4">3.2.1.78</ecNumber>
    </recommendedName>
</protein>
<evidence type="ECO:0000256" key="2">
    <source>
        <dbReference type="ARBA" id="ARBA00004613"/>
    </source>
</evidence>
<keyword evidence="5" id="KW-0964">Secreted</keyword>
<evidence type="ECO:0000313" key="11">
    <source>
        <dbReference type="EMBL" id="GAB1310044.1"/>
    </source>
</evidence>
<evidence type="ECO:0000256" key="9">
    <source>
        <dbReference type="SAM" id="SignalP"/>
    </source>
</evidence>
<evidence type="ECO:0000256" key="1">
    <source>
        <dbReference type="ARBA" id="ARBA00001678"/>
    </source>
</evidence>
<comment type="caution">
    <text evidence="11">The sequence shown here is derived from an EMBL/GenBank/DDBJ whole genome shotgun (WGS) entry which is preliminary data.</text>
</comment>
<evidence type="ECO:0000256" key="4">
    <source>
        <dbReference type="ARBA" id="ARBA00012706"/>
    </source>
</evidence>
<dbReference type="RefSeq" id="XP_070911777.1">
    <property type="nucleotide sequence ID" value="XM_071055676.1"/>
</dbReference>
<keyword evidence="12" id="KW-1185">Reference proteome</keyword>